<dbReference type="AlphaFoldDB" id="A0AAN9GHI6"/>
<feature type="transmembrane region" description="Helical" evidence="6">
    <location>
        <begin position="16"/>
        <end position="37"/>
    </location>
</feature>
<dbReference type="GO" id="GO:0038023">
    <property type="term" value="F:signaling receptor activity"/>
    <property type="evidence" value="ECO:0007669"/>
    <property type="project" value="TreeGrafter"/>
</dbReference>
<keyword evidence="4 6" id="KW-1133">Transmembrane helix</keyword>
<dbReference type="PROSITE" id="PS50104">
    <property type="entry name" value="TIR"/>
    <property type="match status" value="1"/>
</dbReference>
<evidence type="ECO:0000256" key="4">
    <source>
        <dbReference type="ARBA" id="ARBA00022989"/>
    </source>
</evidence>
<dbReference type="PANTHER" id="PTHR24365">
    <property type="entry name" value="TOLL-LIKE RECEPTOR"/>
    <property type="match status" value="1"/>
</dbReference>
<evidence type="ECO:0000256" key="2">
    <source>
        <dbReference type="ARBA" id="ARBA00022692"/>
    </source>
</evidence>
<sequence>MAAWDSLWRRCIGQRVFALALVCFFLQMLTLVTVYLVSRSWTHIKYAWYAWRHLILPRRHDFRKDAYVVYAEGDTEFVFNKLGPCLERFGVRLLLRHIEDLPGSIIAENIVKNTEDSWKVLLVVTRAFSQCDWSCSFSVQQAQRSISDTLPDRVLVLFLQDLHTLPPMASLELLLRNYPERNVFHAHRDLPERHAAWEALASAILRERN</sequence>
<dbReference type="GO" id="GO:0005886">
    <property type="term" value="C:plasma membrane"/>
    <property type="evidence" value="ECO:0007669"/>
    <property type="project" value="TreeGrafter"/>
</dbReference>
<evidence type="ECO:0000259" key="7">
    <source>
        <dbReference type="PROSITE" id="PS50104"/>
    </source>
</evidence>
<comment type="caution">
    <text evidence="8">The sequence shown here is derived from an EMBL/GenBank/DDBJ whole genome shotgun (WGS) entry which is preliminary data.</text>
</comment>
<name>A0AAN9GHI6_9CAEN</name>
<evidence type="ECO:0000313" key="9">
    <source>
        <dbReference type="Proteomes" id="UP001374579"/>
    </source>
</evidence>
<gene>
    <name evidence="8" type="ORF">V1264_016365</name>
</gene>
<accession>A0AAN9GHI6</accession>
<proteinExistence type="predicted"/>
<comment type="subcellular location">
    <subcellularLocation>
        <location evidence="1">Membrane</location>
    </subcellularLocation>
</comment>
<dbReference type="Gene3D" id="3.40.50.10140">
    <property type="entry name" value="Toll/interleukin-1 receptor homology (TIR) domain"/>
    <property type="match status" value="1"/>
</dbReference>
<protein>
    <recommendedName>
        <fullName evidence="7">TIR domain-containing protein</fullName>
    </recommendedName>
</protein>
<dbReference type="Pfam" id="PF13676">
    <property type="entry name" value="TIR_2"/>
    <property type="match status" value="1"/>
</dbReference>
<keyword evidence="9" id="KW-1185">Reference proteome</keyword>
<keyword evidence="5 6" id="KW-0472">Membrane</keyword>
<keyword evidence="3" id="KW-0732">Signal</keyword>
<dbReference type="GO" id="GO:0007165">
    <property type="term" value="P:signal transduction"/>
    <property type="evidence" value="ECO:0007669"/>
    <property type="project" value="InterPro"/>
</dbReference>
<feature type="domain" description="TIR" evidence="7">
    <location>
        <begin position="62"/>
        <end position="204"/>
    </location>
</feature>
<evidence type="ECO:0000256" key="1">
    <source>
        <dbReference type="ARBA" id="ARBA00004370"/>
    </source>
</evidence>
<evidence type="ECO:0000256" key="6">
    <source>
        <dbReference type="SAM" id="Phobius"/>
    </source>
</evidence>
<dbReference type="SUPFAM" id="SSF52200">
    <property type="entry name" value="Toll/Interleukin receptor TIR domain"/>
    <property type="match status" value="1"/>
</dbReference>
<reference evidence="8 9" key="1">
    <citation type="submission" date="2024-02" db="EMBL/GenBank/DDBJ databases">
        <title>Chromosome-scale genome assembly of the rough periwinkle Littorina saxatilis.</title>
        <authorList>
            <person name="De Jode A."/>
            <person name="Faria R."/>
            <person name="Formenti G."/>
            <person name="Sims Y."/>
            <person name="Smith T.P."/>
            <person name="Tracey A."/>
            <person name="Wood J.M.D."/>
            <person name="Zagrodzka Z.B."/>
            <person name="Johannesson K."/>
            <person name="Butlin R.K."/>
            <person name="Leder E.H."/>
        </authorList>
    </citation>
    <scope>NUCLEOTIDE SEQUENCE [LARGE SCALE GENOMIC DNA]</scope>
    <source>
        <strain evidence="8">Snail1</strain>
        <tissue evidence="8">Muscle</tissue>
    </source>
</reference>
<dbReference type="PANTHER" id="PTHR24365:SF541">
    <property type="entry name" value="PROTEIN TOLL-RELATED"/>
    <property type="match status" value="1"/>
</dbReference>
<dbReference type="EMBL" id="JBAMIC010000004">
    <property type="protein sequence ID" value="KAK7108677.1"/>
    <property type="molecule type" value="Genomic_DNA"/>
</dbReference>
<evidence type="ECO:0000313" key="8">
    <source>
        <dbReference type="EMBL" id="KAK7108677.1"/>
    </source>
</evidence>
<evidence type="ECO:0000256" key="3">
    <source>
        <dbReference type="ARBA" id="ARBA00022729"/>
    </source>
</evidence>
<organism evidence="8 9">
    <name type="scientific">Littorina saxatilis</name>
    <dbReference type="NCBI Taxonomy" id="31220"/>
    <lineage>
        <taxon>Eukaryota</taxon>
        <taxon>Metazoa</taxon>
        <taxon>Spiralia</taxon>
        <taxon>Lophotrochozoa</taxon>
        <taxon>Mollusca</taxon>
        <taxon>Gastropoda</taxon>
        <taxon>Caenogastropoda</taxon>
        <taxon>Littorinimorpha</taxon>
        <taxon>Littorinoidea</taxon>
        <taxon>Littorinidae</taxon>
        <taxon>Littorina</taxon>
    </lineage>
</organism>
<dbReference type="InterPro" id="IPR000157">
    <property type="entry name" value="TIR_dom"/>
</dbReference>
<evidence type="ECO:0000256" key="5">
    <source>
        <dbReference type="ARBA" id="ARBA00023136"/>
    </source>
</evidence>
<dbReference type="InterPro" id="IPR035897">
    <property type="entry name" value="Toll_tir_struct_dom_sf"/>
</dbReference>
<keyword evidence="2 6" id="KW-0812">Transmembrane</keyword>
<dbReference type="Proteomes" id="UP001374579">
    <property type="component" value="Unassembled WGS sequence"/>
</dbReference>